<feature type="compositionally biased region" description="Low complexity" evidence="3">
    <location>
        <begin position="301"/>
        <end position="315"/>
    </location>
</feature>
<dbReference type="Gene3D" id="1.10.506.10">
    <property type="entry name" value="GTPase Activation - p120gap, domain 1"/>
    <property type="match status" value="1"/>
</dbReference>
<evidence type="ECO:0000313" key="6">
    <source>
        <dbReference type="EMBL" id="ETW06378.1"/>
    </source>
</evidence>
<dbReference type="eggNOG" id="KOG3508">
    <property type="taxonomic scope" value="Eukaryota"/>
</dbReference>
<proteinExistence type="predicted"/>
<dbReference type="SMART" id="SM00323">
    <property type="entry name" value="RasGAP"/>
    <property type="match status" value="1"/>
</dbReference>
<dbReference type="VEuPathDB" id="FungiDB:H310_02654"/>
<dbReference type="RefSeq" id="XP_008864453.1">
    <property type="nucleotide sequence ID" value="XM_008866231.1"/>
</dbReference>
<accession>A0A024UL94</accession>
<feature type="region of interest" description="Disordered" evidence="3">
    <location>
        <begin position="407"/>
        <end position="434"/>
    </location>
</feature>
<dbReference type="InterPro" id="IPR011993">
    <property type="entry name" value="PH-like_dom_sf"/>
</dbReference>
<feature type="coiled-coil region" evidence="2">
    <location>
        <begin position="142"/>
        <end position="169"/>
    </location>
</feature>
<organism evidence="6">
    <name type="scientific">Aphanomyces invadans</name>
    <dbReference type="NCBI Taxonomy" id="157072"/>
    <lineage>
        <taxon>Eukaryota</taxon>
        <taxon>Sar</taxon>
        <taxon>Stramenopiles</taxon>
        <taxon>Oomycota</taxon>
        <taxon>Saprolegniomycetes</taxon>
        <taxon>Saprolegniales</taxon>
        <taxon>Verrucalvaceae</taxon>
        <taxon>Aphanomyces</taxon>
    </lineage>
</organism>
<dbReference type="STRING" id="157072.A0A024UL94"/>
<feature type="domain" description="Ras-GAP" evidence="5">
    <location>
        <begin position="494"/>
        <end position="703"/>
    </location>
</feature>
<evidence type="ECO:0008006" key="7">
    <source>
        <dbReference type="Google" id="ProtNLM"/>
    </source>
</evidence>
<name>A0A024UL94_9STRA</name>
<dbReference type="GeneID" id="20079704"/>
<reference evidence="6" key="1">
    <citation type="submission" date="2013-12" db="EMBL/GenBank/DDBJ databases">
        <title>The Genome Sequence of Aphanomyces invadans NJM9701.</title>
        <authorList>
            <consortium name="The Broad Institute Genomics Platform"/>
            <person name="Russ C."/>
            <person name="Tyler B."/>
            <person name="van West P."/>
            <person name="Dieguez-Uribeondo J."/>
            <person name="Young S.K."/>
            <person name="Zeng Q."/>
            <person name="Gargeya S."/>
            <person name="Fitzgerald M."/>
            <person name="Abouelleil A."/>
            <person name="Alvarado L."/>
            <person name="Chapman S.B."/>
            <person name="Gainer-Dewar J."/>
            <person name="Goldberg J."/>
            <person name="Griggs A."/>
            <person name="Gujja S."/>
            <person name="Hansen M."/>
            <person name="Howarth C."/>
            <person name="Imamovic A."/>
            <person name="Ireland A."/>
            <person name="Larimer J."/>
            <person name="McCowan C."/>
            <person name="Murphy C."/>
            <person name="Pearson M."/>
            <person name="Poon T.W."/>
            <person name="Priest M."/>
            <person name="Roberts A."/>
            <person name="Saif S."/>
            <person name="Shea T."/>
            <person name="Sykes S."/>
            <person name="Wortman J."/>
            <person name="Nusbaum C."/>
            <person name="Birren B."/>
        </authorList>
    </citation>
    <scope>NUCLEOTIDE SEQUENCE [LARGE SCALE GENOMIC DNA]</scope>
    <source>
        <strain evidence="6">NJM9701</strain>
    </source>
</reference>
<dbReference type="Pfam" id="PF00616">
    <property type="entry name" value="RasGAP"/>
    <property type="match status" value="1"/>
</dbReference>
<dbReference type="SMART" id="SM00233">
    <property type="entry name" value="PH"/>
    <property type="match status" value="1"/>
</dbReference>
<dbReference type="PANTHER" id="PTHR10194">
    <property type="entry name" value="RAS GTPASE-ACTIVATING PROTEINS"/>
    <property type="match status" value="1"/>
</dbReference>
<dbReference type="Gene3D" id="2.30.29.30">
    <property type="entry name" value="Pleckstrin-homology domain (PH domain)/Phosphotyrosine-binding domain (PTB)"/>
    <property type="match status" value="1"/>
</dbReference>
<feature type="compositionally biased region" description="Polar residues" evidence="3">
    <location>
        <begin position="900"/>
        <end position="913"/>
    </location>
</feature>
<evidence type="ECO:0000256" key="1">
    <source>
        <dbReference type="ARBA" id="ARBA00022468"/>
    </source>
</evidence>
<dbReference type="InterPro" id="IPR001849">
    <property type="entry name" value="PH_domain"/>
</dbReference>
<dbReference type="AlphaFoldDB" id="A0A024UL94"/>
<dbReference type="InterPro" id="IPR001936">
    <property type="entry name" value="RasGAP_dom"/>
</dbReference>
<evidence type="ECO:0000259" key="4">
    <source>
        <dbReference type="PROSITE" id="PS50003"/>
    </source>
</evidence>
<feature type="region of interest" description="Disordered" evidence="3">
    <location>
        <begin position="295"/>
        <end position="326"/>
    </location>
</feature>
<keyword evidence="2" id="KW-0175">Coiled coil</keyword>
<evidence type="ECO:0000256" key="2">
    <source>
        <dbReference type="SAM" id="Coils"/>
    </source>
</evidence>
<dbReference type="PANTHER" id="PTHR10194:SF60">
    <property type="entry name" value="RAS GTPASE-ACTIVATING PROTEIN RASKOL"/>
    <property type="match status" value="1"/>
</dbReference>
<dbReference type="InterPro" id="IPR039360">
    <property type="entry name" value="Ras_GTPase"/>
</dbReference>
<dbReference type="PROSITE" id="PS50003">
    <property type="entry name" value="PH_DOMAIN"/>
    <property type="match status" value="1"/>
</dbReference>
<evidence type="ECO:0000256" key="3">
    <source>
        <dbReference type="SAM" id="MobiDB-lite"/>
    </source>
</evidence>
<dbReference type="EMBL" id="KI913955">
    <property type="protein sequence ID" value="ETW06378.1"/>
    <property type="molecule type" value="Genomic_DNA"/>
</dbReference>
<dbReference type="Pfam" id="PF00169">
    <property type="entry name" value="PH"/>
    <property type="match status" value="1"/>
</dbReference>
<feature type="compositionally biased region" description="Polar residues" evidence="3">
    <location>
        <begin position="234"/>
        <end position="245"/>
    </location>
</feature>
<dbReference type="SUPFAM" id="SSF48350">
    <property type="entry name" value="GTPase activation domain, GAP"/>
    <property type="match status" value="1"/>
</dbReference>
<feature type="region of interest" description="Disordered" evidence="3">
    <location>
        <begin position="900"/>
        <end position="927"/>
    </location>
</feature>
<keyword evidence="1" id="KW-0343">GTPase activation</keyword>
<dbReference type="GO" id="GO:0005096">
    <property type="term" value="F:GTPase activator activity"/>
    <property type="evidence" value="ECO:0007669"/>
    <property type="project" value="UniProtKB-KW"/>
</dbReference>
<feature type="region of interest" description="Disordered" evidence="3">
    <location>
        <begin position="234"/>
        <end position="268"/>
    </location>
</feature>
<dbReference type="CDD" id="cd00821">
    <property type="entry name" value="PH"/>
    <property type="match status" value="1"/>
</dbReference>
<evidence type="ECO:0000259" key="5">
    <source>
        <dbReference type="PROSITE" id="PS50018"/>
    </source>
</evidence>
<sequence length="945" mass="103786">MPPPPLADGPSASQMQSLGGEFAIRGEDLLAWNPVLVDNMAKKGKSFKSGWVEYVVCLHQNMLYYYRDMRDIPSGCLCLDGCVVEAVDRIFKNMSPGDSHILAEECGPCFKITSRMGRSLLFRTRSKESRVQWIHMLQDMSYDTLYMRMQQATKERRELLQQVHDTNAAVAALHKELAVVRGQYEAALLEAASSSRSNKSAVPSPPAIVLDSPEVAAAVGTAKAVVVKPIATADPSTRASSTGSIATVPKVDPPPPAPRSAPSNAPPTIDAEALTKMTSELAGIARNLQQSLFSQPSISSTAPPAAATATTTTTTTKERPADEKTKAASHRMMMSAMEKIIFDLELEDELHRTRMLAGGRSSTNPQTISSSAPPLYQSFLTSSSNMVPHRDPLTTPIVLLAESPSAFRQPKGEDGGDDAGWSTPKPQAKAAPPDYAVDEYDARSDVSSFYLGDRRKNSIISDMDVQRGDTLASLLVRSDMVVVTALLNTCQRSDKMALLFPLLRIFGSRNALFMLMQWSIDMEVQSALSLATLFRSDDYSSRLLSTYAKAVGLRFIHTALADHIRALCTDKTKYSCSDFELNIIKDPSLSDPAKLQRNADNLMQVCQNIVDSILNHMDELPLSFVHVCRYLKEKLIERFLDAEDDYDGSSSPIKAIMGGFLFLRFICPAITTPHSYGLLDQIPDASSRRILVLVTKLLFNCSTDVEFGVKEAYMRYVPHPSWCLCSFRGKRVIRMAEGCCVCRPDHCGRFADFVVGQCMSPPWWIHVPKPVGCRVVWGVDVVARATFVSGPCERHPQQFLRASFCSVVCHGPIVNGFIVQNAPRMAFLYTRLTAKRDGEIEQCFTADADGIFTQISADQLYQDRDEIIGAMGKHVDEVVAKVAVSSEPLASQLQTLMSVPPQQTSTGSLTVADTSPEEKHPTLQKSKGSIMSFFKKNPSVTSVLT</sequence>
<protein>
    <recommendedName>
        <fullName evidence="7">Ras-GAP domain-containing protein</fullName>
    </recommendedName>
</protein>
<dbReference type="PROSITE" id="PS50018">
    <property type="entry name" value="RAS_GTPASE_ACTIV_2"/>
    <property type="match status" value="1"/>
</dbReference>
<dbReference type="OrthoDB" id="28245at2759"/>
<dbReference type="InterPro" id="IPR008936">
    <property type="entry name" value="Rho_GTPase_activation_prot"/>
</dbReference>
<dbReference type="SUPFAM" id="SSF50729">
    <property type="entry name" value="PH domain-like"/>
    <property type="match status" value="1"/>
</dbReference>
<gene>
    <name evidence="6" type="ORF">H310_02654</name>
</gene>
<feature type="domain" description="PH" evidence="4">
    <location>
        <begin position="39"/>
        <end position="142"/>
    </location>
</feature>
<feature type="compositionally biased region" description="Basic and acidic residues" evidence="3">
    <location>
        <begin position="316"/>
        <end position="326"/>
    </location>
</feature>